<dbReference type="AlphaFoldDB" id="A0A6J7GPK4"/>
<dbReference type="InterPro" id="IPR008258">
    <property type="entry name" value="Transglycosylase_SLT_dom_1"/>
</dbReference>
<dbReference type="Gene3D" id="1.10.530.10">
    <property type="match status" value="1"/>
</dbReference>
<evidence type="ECO:0000259" key="1">
    <source>
        <dbReference type="Pfam" id="PF01464"/>
    </source>
</evidence>
<dbReference type="SUPFAM" id="SSF53955">
    <property type="entry name" value="Lysozyme-like"/>
    <property type="match status" value="1"/>
</dbReference>
<gene>
    <name evidence="2" type="ORF">UFOPK3608_00639</name>
</gene>
<accession>A0A6J7GPK4</accession>
<organism evidence="2">
    <name type="scientific">freshwater metagenome</name>
    <dbReference type="NCBI Taxonomy" id="449393"/>
    <lineage>
        <taxon>unclassified sequences</taxon>
        <taxon>metagenomes</taxon>
        <taxon>ecological metagenomes</taxon>
    </lineage>
</organism>
<dbReference type="EMBL" id="CAFBMP010000030">
    <property type="protein sequence ID" value="CAB4906173.1"/>
    <property type="molecule type" value="Genomic_DNA"/>
</dbReference>
<sequence length="206" mass="23363">MSRKAVLAMKLEYARKRLIRVRRLSLIAAFMAFFLMTVEPTYASGTLQFYVTVPNEAATTEPVPTTEEPVDTAPSELELDAVKNVDASTMALLSLAVRQVELAREPHGAKLVAKAIIASDYQWSETQFGCLNKLWTKESHWNYKARNKSSGAHGIAQALPATKMEIVGTDWRTNPVTQISWGLKYINERYETPCKAWSKFKRSRWY</sequence>
<proteinExistence type="predicted"/>
<reference evidence="2" key="1">
    <citation type="submission" date="2020-05" db="EMBL/GenBank/DDBJ databases">
        <authorList>
            <person name="Chiriac C."/>
            <person name="Salcher M."/>
            <person name="Ghai R."/>
            <person name="Kavagutti S V."/>
        </authorList>
    </citation>
    <scope>NUCLEOTIDE SEQUENCE</scope>
</reference>
<dbReference type="InterPro" id="IPR023346">
    <property type="entry name" value="Lysozyme-like_dom_sf"/>
</dbReference>
<protein>
    <submittedName>
        <fullName evidence="2">Unannotated protein</fullName>
    </submittedName>
</protein>
<feature type="domain" description="Transglycosylase SLT" evidence="1">
    <location>
        <begin position="132"/>
        <end position="193"/>
    </location>
</feature>
<dbReference type="Pfam" id="PF01464">
    <property type="entry name" value="SLT"/>
    <property type="match status" value="1"/>
</dbReference>
<evidence type="ECO:0000313" key="2">
    <source>
        <dbReference type="EMBL" id="CAB4906173.1"/>
    </source>
</evidence>
<name>A0A6J7GPK4_9ZZZZ</name>